<organism evidence="2 3">
    <name type="scientific">Stappia indica</name>
    <dbReference type="NCBI Taxonomy" id="538381"/>
    <lineage>
        <taxon>Bacteria</taxon>
        <taxon>Pseudomonadati</taxon>
        <taxon>Pseudomonadota</taxon>
        <taxon>Alphaproteobacteria</taxon>
        <taxon>Hyphomicrobiales</taxon>
        <taxon>Stappiaceae</taxon>
        <taxon>Stappia</taxon>
    </lineage>
</organism>
<protein>
    <recommendedName>
        <fullName evidence="4">Membrane protein YqaA, SNARE-associated domain</fullName>
    </recommendedName>
</protein>
<proteinExistence type="predicted"/>
<dbReference type="STRING" id="538381.GCA_001696535_01137"/>
<dbReference type="AlphaFoldDB" id="A0A285R9U4"/>
<keyword evidence="3" id="KW-1185">Reference proteome</keyword>
<dbReference type="RefSeq" id="WP_097173539.1">
    <property type="nucleotide sequence ID" value="NZ_OBML01000001.1"/>
</dbReference>
<accession>A0A285R9U4</accession>
<evidence type="ECO:0000313" key="2">
    <source>
        <dbReference type="EMBL" id="SOB89147.1"/>
    </source>
</evidence>
<feature type="transmembrane region" description="Helical" evidence="1">
    <location>
        <begin position="12"/>
        <end position="35"/>
    </location>
</feature>
<dbReference type="Proteomes" id="UP000219331">
    <property type="component" value="Unassembled WGS sequence"/>
</dbReference>
<evidence type="ECO:0000313" key="3">
    <source>
        <dbReference type="Proteomes" id="UP000219331"/>
    </source>
</evidence>
<reference evidence="2 3" key="1">
    <citation type="submission" date="2017-08" db="EMBL/GenBank/DDBJ databases">
        <authorList>
            <person name="de Groot N.N."/>
        </authorList>
    </citation>
    <scope>NUCLEOTIDE SEQUENCE [LARGE SCALE GENOMIC DNA]</scope>
    <source>
        <strain evidence="2 3">USBA 352</strain>
    </source>
</reference>
<dbReference type="OrthoDB" id="7192068at2"/>
<feature type="transmembrane region" description="Helical" evidence="1">
    <location>
        <begin position="89"/>
        <end position="110"/>
    </location>
</feature>
<feature type="transmembrane region" description="Helical" evidence="1">
    <location>
        <begin position="47"/>
        <end position="69"/>
    </location>
</feature>
<gene>
    <name evidence="2" type="ORF">SAMN05421512_10155</name>
</gene>
<feature type="transmembrane region" description="Helical" evidence="1">
    <location>
        <begin position="141"/>
        <end position="159"/>
    </location>
</feature>
<feature type="transmembrane region" description="Helical" evidence="1">
    <location>
        <begin position="171"/>
        <end position="187"/>
    </location>
</feature>
<name>A0A285R9U4_9HYPH</name>
<sequence>MRLGNSRGNRLVTLGAALWGLAEATVFFIVPDVLLSFIAQVSLKRTLVAALAAGAGAMAGGALLHSFASADPQAAQALLLNVPGISPELVARVAGLIEGGLLAGMVAGSLSGTPYKIFVVDAALAGVPLWTLVLVSLPARLLRFALAALASWLIFNRLLGHLALRTRRWMLAGFWLAFYAGYFAAMGW</sequence>
<dbReference type="EMBL" id="OBML01000001">
    <property type="protein sequence ID" value="SOB89147.1"/>
    <property type="molecule type" value="Genomic_DNA"/>
</dbReference>
<evidence type="ECO:0000256" key="1">
    <source>
        <dbReference type="SAM" id="Phobius"/>
    </source>
</evidence>
<keyword evidence="1" id="KW-0812">Transmembrane</keyword>
<keyword evidence="1" id="KW-1133">Transmembrane helix</keyword>
<evidence type="ECO:0008006" key="4">
    <source>
        <dbReference type="Google" id="ProtNLM"/>
    </source>
</evidence>
<keyword evidence="1" id="KW-0472">Membrane</keyword>
<feature type="transmembrane region" description="Helical" evidence="1">
    <location>
        <begin position="117"/>
        <end position="135"/>
    </location>
</feature>